<dbReference type="OrthoDB" id="7869869at2"/>
<keyword evidence="1" id="KW-1133">Transmembrane helix</keyword>
<organism evidence="2 3">
    <name type="scientific">Nereida ignava</name>
    <dbReference type="NCBI Taxonomy" id="282199"/>
    <lineage>
        <taxon>Bacteria</taxon>
        <taxon>Pseudomonadati</taxon>
        <taxon>Pseudomonadota</taxon>
        <taxon>Alphaproteobacteria</taxon>
        <taxon>Rhodobacterales</taxon>
        <taxon>Roseobacteraceae</taxon>
        <taxon>Nereida</taxon>
    </lineage>
</organism>
<dbReference type="EMBL" id="CVQV01000003">
    <property type="protein sequence ID" value="CRK74727.1"/>
    <property type="molecule type" value="Genomic_DNA"/>
</dbReference>
<dbReference type="Proteomes" id="UP000048949">
    <property type="component" value="Unassembled WGS sequence"/>
</dbReference>
<reference evidence="2 3" key="1">
    <citation type="submission" date="2015-04" db="EMBL/GenBank/DDBJ databases">
        <authorList>
            <person name="Syromyatnikov M.Y."/>
            <person name="Popov V.N."/>
        </authorList>
    </citation>
    <scope>NUCLEOTIDE SEQUENCE [LARGE SCALE GENOMIC DNA]</scope>
    <source>
        <strain evidence="2 3">CECT 5292</strain>
    </source>
</reference>
<feature type="transmembrane region" description="Helical" evidence="1">
    <location>
        <begin position="12"/>
        <end position="30"/>
    </location>
</feature>
<evidence type="ECO:0000313" key="2">
    <source>
        <dbReference type="EMBL" id="CRK74727.1"/>
    </source>
</evidence>
<keyword evidence="3" id="KW-1185">Reference proteome</keyword>
<dbReference type="RefSeq" id="WP_048598126.1">
    <property type="nucleotide sequence ID" value="NZ_CBFHGK010000001.1"/>
</dbReference>
<evidence type="ECO:0000313" key="3">
    <source>
        <dbReference type="Proteomes" id="UP000048949"/>
    </source>
</evidence>
<keyword evidence="1" id="KW-0472">Membrane</keyword>
<accession>A0A0U1NJ31</accession>
<sequence>MEKQGFASGLKGFGLVGVGVAFGLGSAFLMTDQRVDGSAPLSVQSDLEVTRQQADPLTLSTISTLQSVVANSQTELSRTDDLSPEQLEVVAFFERSARQLNESVKSERGQLLHFDNMTIDKLNVRYYYTYNSRYDQIDREAALAEQARLVYDNICSDTAIRTLMDEYGLNYTYRYISSDFRHVGEVNGSIESCAS</sequence>
<keyword evidence="1" id="KW-0812">Transmembrane</keyword>
<dbReference type="AlphaFoldDB" id="A0A0U1NJ31"/>
<evidence type="ECO:0000256" key="1">
    <source>
        <dbReference type="SAM" id="Phobius"/>
    </source>
</evidence>
<gene>
    <name evidence="2" type="ORF">NIG5292_00762</name>
</gene>
<name>A0A0U1NJ31_9RHOB</name>
<protein>
    <submittedName>
        <fullName evidence="2">Uncharacterized protein</fullName>
    </submittedName>
</protein>
<proteinExistence type="predicted"/>